<gene>
    <name evidence="1" type="ORF">H7I91_04955</name>
</gene>
<reference evidence="1" key="1">
    <citation type="submission" date="2020-07" db="EMBL/GenBank/DDBJ databases">
        <authorList>
            <person name="Pettersson B.M.F."/>
            <person name="Behra P.R.K."/>
            <person name="Ramesh M."/>
            <person name="Das S."/>
            <person name="Dasgupta S."/>
            <person name="Kirsebom L.A."/>
        </authorList>
    </citation>
    <scope>NUCLEOTIDE SEQUENCE</scope>
    <source>
        <strain evidence="1">DSM 45439</strain>
    </source>
</reference>
<organism evidence="1 2">
    <name type="scientific">Mycobacterium bouchedurhonense</name>
    <dbReference type="NCBI Taxonomy" id="701041"/>
    <lineage>
        <taxon>Bacteria</taxon>
        <taxon>Bacillati</taxon>
        <taxon>Actinomycetota</taxon>
        <taxon>Actinomycetes</taxon>
        <taxon>Mycobacteriales</taxon>
        <taxon>Mycobacteriaceae</taxon>
        <taxon>Mycobacterium</taxon>
        <taxon>Mycobacterium avium complex (MAC)</taxon>
    </lineage>
</organism>
<proteinExistence type="predicted"/>
<name>A0AAW5RZZ0_MYCBC</name>
<comment type="caution">
    <text evidence="1">The sequence shown here is derived from an EMBL/GenBank/DDBJ whole genome shotgun (WGS) entry which is preliminary data.</text>
</comment>
<reference evidence="1" key="2">
    <citation type="journal article" date="2022" name="BMC Genomics">
        <title>Comparative genome analysis of mycobacteria focusing on tRNA and non-coding RNA.</title>
        <authorList>
            <person name="Behra P.R.K."/>
            <person name="Pettersson B.M.F."/>
            <person name="Ramesh M."/>
            <person name="Das S."/>
            <person name="Dasgupta S."/>
            <person name="Kirsebom L.A."/>
        </authorList>
    </citation>
    <scope>NUCLEOTIDE SEQUENCE</scope>
    <source>
        <strain evidence="1">DSM 45439</strain>
    </source>
</reference>
<dbReference type="AlphaFoldDB" id="A0AAW5RZZ0"/>
<evidence type="ECO:0000313" key="1">
    <source>
        <dbReference type="EMBL" id="MCV6988661.1"/>
    </source>
</evidence>
<evidence type="ECO:0000313" key="2">
    <source>
        <dbReference type="Proteomes" id="UP001207588"/>
    </source>
</evidence>
<dbReference type="EMBL" id="JACKTG010000013">
    <property type="protein sequence ID" value="MCV6988661.1"/>
    <property type="molecule type" value="Genomic_DNA"/>
</dbReference>
<protein>
    <submittedName>
        <fullName evidence="1">DUF4314 domain-containing protein</fullName>
    </submittedName>
</protein>
<sequence>MDDPDPLPVGTTGTVDWLGQWTDELTKQIGVRWDNGSRLILLPHDPFRVLPQ</sequence>
<dbReference type="Proteomes" id="UP001207588">
    <property type="component" value="Unassembled WGS sequence"/>
</dbReference>
<accession>A0AAW5RZZ0</accession>